<sequence>MRDAVPARARRPDRVASISIFVDSIKKTLSMKSHSEVMQGLKKHHDVIRDMLKGRRFHYVDIPVHDNIGDLLIMLGTIRFFSDNGLSPATVSNTYYFDPKWVKPGDVIVFHGGGNFGDLYGNIHTLREKVIAAFPQNRIVLMPQTLFFSSPETSAASAAIISQHPDLHLFVRDVVSEKLAHEFTDKVYLVPDMAHQLYPIRYQQGAATGNVRIQRVDVEKPKTPESLASLPIRTTTDWVEVIGEEYKLKTLFAKLEWRFKRYGWDYALTKLALWYWVPVSRRFMNKAVRLFADHETIVTDRLHGHILSCLMDKKNIVIDNSYGKNSTYMNQWTIESPLTTLVKE</sequence>
<keyword evidence="2" id="KW-0808">Transferase</keyword>
<dbReference type="GO" id="GO:0016740">
    <property type="term" value="F:transferase activity"/>
    <property type="evidence" value="ECO:0007669"/>
    <property type="project" value="UniProtKB-KW"/>
</dbReference>
<dbReference type="Proteomes" id="UP001629246">
    <property type="component" value="Unassembled WGS sequence"/>
</dbReference>
<dbReference type="InterPro" id="IPR007345">
    <property type="entry name" value="Polysacch_pyruvyl_Trfase"/>
</dbReference>
<proteinExistence type="predicted"/>
<comment type="caution">
    <text evidence="2">The sequence shown here is derived from an EMBL/GenBank/DDBJ whole genome shotgun (WGS) entry which is preliminary data.</text>
</comment>
<evidence type="ECO:0000313" key="3">
    <source>
        <dbReference type="Proteomes" id="UP001629246"/>
    </source>
</evidence>
<evidence type="ECO:0000259" key="1">
    <source>
        <dbReference type="Pfam" id="PF04230"/>
    </source>
</evidence>
<protein>
    <submittedName>
        <fullName evidence="2">Polysaccharide pyruvyl transferase family protein</fullName>
    </submittedName>
</protein>
<gene>
    <name evidence="2" type="ORF">PQR62_05335</name>
</gene>
<feature type="domain" description="Polysaccharide pyruvyl transferase" evidence="1">
    <location>
        <begin position="67"/>
        <end position="322"/>
    </location>
</feature>
<keyword evidence="3" id="KW-1185">Reference proteome</keyword>
<organism evidence="2 3">
    <name type="scientific">Herbaspirillum lusitanum</name>
    <dbReference type="NCBI Taxonomy" id="213312"/>
    <lineage>
        <taxon>Bacteria</taxon>
        <taxon>Pseudomonadati</taxon>
        <taxon>Pseudomonadota</taxon>
        <taxon>Betaproteobacteria</taxon>
        <taxon>Burkholderiales</taxon>
        <taxon>Oxalobacteraceae</taxon>
        <taxon>Herbaspirillum</taxon>
    </lineage>
</organism>
<dbReference type="EMBL" id="JAQQFM010000002">
    <property type="protein sequence ID" value="MFL9923673.1"/>
    <property type="molecule type" value="Genomic_DNA"/>
</dbReference>
<dbReference type="RefSeq" id="WP_408155531.1">
    <property type="nucleotide sequence ID" value="NZ_JAQQFM010000002.1"/>
</dbReference>
<evidence type="ECO:0000313" key="2">
    <source>
        <dbReference type="EMBL" id="MFL9923673.1"/>
    </source>
</evidence>
<reference evidence="2 3" key="1">
    <citation type="journal article" date="2024" name="Chem. Sci.">
        <title>Discovery of megapolipeptins by genome mining of a Burkholderiales bacteria collection.</title>
        <authorList>
            <person name="Paulo B.S."/>
            <person name="Recchia M.J.J."/>
            <person name="Lee S."/>
            <person name="Fergusson C.H."/>
            <person name="Romanowski S.B."/>
            <person name="Hernandez A."/>
            <person name="Krull N."/>
            <person name="Liu D.Y."/>
            <person name="Cavanagh H."/>
            <person name="Bos A."/>
            <person name="Gray C.A."/>
            <person name="Murphy B.T."/>
            <person name="Linington R.G."/>
            <person name="Eustaquio A.S."/>
        </authorList>
    </citation>
    <scope>NUCLEOTIDE SEQUENCE [LARGE SCALE GENOMIC DNA]</scope>
    <source>
        <strain evidence="2 3">RL21-008-BIB-A</strain>
    </source>
</reference>
<dbReference type="Pfam" id="PF04230">
    <property type="entry name" value="PS_pyruv_trans"/>
    <property type="match status" value="1"/>
</dbReference>
<accession>A0ABW9A468</accession>
<name>A0ABW9A468_9BURK</name>